<feature type="region of interest" description="Disordered" evidence="1">
    <location>
        <begin position="353"/>
        <end position="374"/>
    </location>
</feature>
<gene>
    <name evidence="2" type="ORF">JX265_013740</name>
</gene>
<protein>
    <submittedName>
        <fullName evidence="2">Uncharacterized protein</fullName>
    </submittedName>
</protein>
<reference evidence="2" key="1">
    <citation type="submission" date="2021-03" db="EMBL/GenBank/DDBJ databases">
        <title>Revisited historic fungal species revealed as producer of novel bioactive compounds through whole genome sequencing and comparative genomics.</title>
        <authorList>
            <person name="Vignolle G.A."/>
            <person name="Hochenegger N."/>
            <person name="Mach R.L."/>
            <person name="Mach-Aigner A.R."/>
            <person name="Javad Rahimi M."/>
            <person name="Salim K.A."/>
            <person name="Chan C.M."/>
            <person name="Lim L.B.L."/>
            <person name="Cai F."/>
            <person name="Druzhinina I.S."/>
            <person name="U'Ren J.M."/>
            <person name="Derntl C."/>
        </authorList>
    </citation>
    <scope>NUCLEOTIDE SEQUENCE</scope>
    <source>
        <strain evidence="2">TUCIM 5799</strain>
    </source>
</reference>
<name>A0A9Q0AHE0_9PEZI</name>
<proteinExistence type="predicted"/>
<feature type="region of interest" description="Disordered" evidence="1">
    <location>
        <begin position="214"/>
        <end position="258"/>
    </location>
</feature>
<feature type="compositionally biased region" description="Basic residues" evidence="1">
    <location>
        <begin position="606"/>
        <end position="621"/>
    </location>
</feature>
<feature type="compositionally biased region" description="Basic and acidic residues" evidence="1">
    <location>
        <begin position="630"/>
        <end position="643"/>
    </location>
</feature>
<dbReference type="EMBL" id="JAFIMR010000081">
    <property type="protein sequence ID" value="KAI1848997.1"/>
    <property type="molecule type" value="Genomic_DNA"/>
</dbReference>
<feature type="region of interest" description="Disordered" evidence="1">
    <location>
        <begin position="600"/>
        <end position="643"/>
    </location>
</feature>
<accession>A0A9Q0AHE0</accession>
<evidence type="ECO:0000313" key="3">
    <source>
        <dbReference type="Proteomes" id="UP000829685"/>
    </source>
</evidence>
<feature type="compositionally biased region" description="Polar residues" evidence="1">
    <location>
        <begin position="233"/>
        <end position="246"/>
    </location>
</feature>
<organism evidence="2 3">
    <name type="scientific">Neoarthrinium moseri</name>
    <dbReference type="NCBI Taxonomy" id="1658444"/>
    <lineage>
        <taxon>Eukaryota</taxon>
        <taxon>Fungi</taxon>
        <taxon>Dikarya</taxon>
        <taxon>Ascomycota</taxon>
        <taxon>Pezizomycotina</taxon>
        <taxon>Sordariomycetes</taxon>
        <taxon>Xylariomycetidae</taxon>
        <taxon>Amphisphaeriales</taxon>
        <taxon>Apiosporaceae</taxon>
        <taxon>Neoarthrinium</taxon>
    </lineage>
</organism>
<evidence type="ECO:0000313" key="2">
    <source>
        <dbReference type="EMBL" id="KAI1848997.1"/>
    </source>
</evidence>
<sequence length="643" mass="71587">MATSDDAAHTGRSNSTNGSSTPFSHPGFKDSHHLLNDEARDFLLARSHYCRITDSLWQVARKNLTALGRTALAYQADVNSPEYCQNIASDCDIGPRTPSKEVMVHILRYYADAREDFLESSAGRCREKPTALTVIFDAMLRLRKTYTACIGLGVITRACLRQDWRDLLHSHLAADFLEYPAANDEIIESFYGTHPRGRFTALISLLQEGILSESSSETSTPELNHSEPLIAPQRQSGQETITSGKSKPSMEYHPNNLGPWRKRHRLDCPDYSWIKRSRSPEVQNDLLDAATGAVPTGYPPQGTDAETTHSGDTPILESCNTNVCKVSSHQNQSLCGGMVNPAANHDANALPINASTDSNPPTLKRPLGDPSFNSGMRETSAKELRDFGVKIDHTAESEPPSSHAGGAGMFHNAQLGEIEDLRAALDSANLQIAEKDATIDRLKGCDEDLTEFFERQEAVIRARESSLAVKDKALKAVKAKRNKLRRRLTAKLSAKESELVERNGRIEQLKRAEDYNMRRIETQDPLITTQTTALETLQVTNDDSIKESKQRLQEQDCCIRAKDKVIKDLENTIQQTKALVQDRNASIRACHDALEEKTAQVQKLEHKNRRLKKRLKKKKGKPGNEASLKSPKEQSEALRQDSC</sequence>
<feature type="region of interest" description="Disordered" evidence="1">
    <location>
        <begin position="1"/>
        <end position="29"/>
    </location>
</feature>
<dbReference type="Proteomes" id="UP000829685">
    <property type="component" value="Unassembled WGS sequence"/>
</dbReference>
<keyword evidence="3" id="KW-1185">Reference proteome</keyword>
<feature type="compositionally biased region" description="Low complexity" evidence="1">
    <location>
        <begin position="10"/>
        <end position="21"/>
    </location>
</feature>
<comment type="caution">
    <text evidence="2">The sequence shown here is derived from an EMBL/GenBank/DDBJ whole genome shotgun (WGS) entry which is preliminary data.</text>
</comment>
<dbReference type="AlphaFoldDB" id="A0A9Q0AHE0"/>
<evidence type="ECO:0000256" key="1">
    <source>
        <dbReference type="SAM" id="MobiDB-lite"/>
    </source>
</evidence>